<organism evidence="9 10">
    <name type="scientific">Haladaptatus paucihalophilus DX253</name>
    <dbReference type="NCBI Taxonomy" id="797209"/>
    <lineage>
        <taxon>Archaea</taxon>
        <taxon>Methanobacteriati</taxon>
        <taxon>Methanobacteriota</taxon>
        <taxon>Stenosarchaea group</taxon>
        <taxon>Halobacteria</taxon>
        <taxon>Halobacteriales</taxon>
        <taxon>Haladaptataceae</taxon>
        <taxon>Haladaptatus</taxon>
    </lineage>
</organism>
<dbReference type="OrthoDB" id="29061at2157"/>
<feature type="transmembrane region" description="Helical" evidence="7">
    <location>
        <begin position="141"/>
        <end position="162"/>
    </location>
</feature>
<protein>
    <submittedName>
        <fullName evidence="9">Sugar phosphate permease</fullName>
    </submittedName>
</protein>
<dbReference type="PANTHER" id="PTHR23517">
    <property type="entry name" value="RESISTANCE PROTEIN MDTM, PUTATIVE-RELATED-RELATED"/>
    <property type="match status" value="1"/>
</dbReference>
<name>A0A1M6YV42_HALPU</name>
<evidence type="ECO:0000313" key="9">
    <source>
        <dbReference type="EMBL" id="SHL22118.1"/>
    </source>
</evidence>
<accession>A0A1M6YV42</accession>
<feature type="transmembrane region" description="Helical" evidence="7">
    <location>
        <begin position="230"/>
        <end position="255"/>
    </location>
</feature>
<evidence type="ECO:0000256" key="2">
    <source>
        <dbReference type="ARBA" id="ARBA00022448"/>
    </source>
</evidence>
<dbReference type="GO" id="GO:0022857">
    <property type="term" value="F:transmembrane transporter activity"/>
    <property type="evidence" value="ECO:0007669"/>
    <property type="project" value="InterPro"/>
</dbReference>
<feature type="transmembrane region" description="Helical" evidence="7">
    <location>
        <begin position="292"/>
        <end position="311"/>
    </location>
</feature>
<feature type="transmembrane region" description="Helical" evidence="7">
    <location>
        <begin position="317"/>
        <end position="334"/>
    </location>
</feature>
<gene>
    <name evidence="9" type="ORF">SAMN05444342_3320</name>
</gene>
<dbReference type="InterPro" id="IPR011701">
    <property type="entry name" value="MFS"/>
</dbReference>
<sequence>MGTRVFGRFSRVADYDTLLLTAGLWFLAKFLRYALPALFPTFRTQFGVSNAFLGTVFTATMLGYSLMQFPSGVLADRFGAVRVIAAGAAVAAGGALVLGVAAPLAVLVGGMLLVGVGTGIHKTVSIRLLSREYPTRTGRALGLFDTLGAFGGVAAPAAVVLVTDAGNWHALFLAGAVEGFALGGGVLAYVPRRSSDAEDDGENGDSAGGDDSANPLAFRRYLDLFRSRRFTVFVGVTVCFSFAYNGVVAFLPLYLTDHGLSESAASLVYSALFAVSLVQVVTGDLSDRIGRLPLAVAVLAVAAGALGALSLAGTASAVVFGGIVVALGIGSHGFRPIRGAYLAATIPDDVAGGGLGLVRTLLMGVGALAPAVVGVVSDTTGFAAAFGLLAVVMSCAALLAVLTALIGT</sequence>
<dbReference type="InterPro" id="IPR036259">
    <property type="entry name" value="MFS_trans_sf"/>
</dbReference>
<keyword evidence="4 7" id="KW-0812">Transmembrane</keyword>
<feature type="transmembrane region" description="Helical" evidence="7">
    <location>
        <begin position="12"/>
        <end position="35"/>
    </location>
</feature>
<dbReference type="GO" id="GO:0005886">
    <property type="term" value="C:plasma membrane"/>
    <property type="evidence" value="ECO:0007669"/>
    <property type="project" value="UniProtKB-SubCell"/>
</dbReference>
<evidence type="ECO:0000259" key="8">
    <source>
        <dbReference type="PROSITE" id="PS50850"/>
    </source>
</evidence>
<feature type="transmembrane region" description="Helical" evidence="7">
    <location>
        <begin position="382"/>
        <end position="406"/>
    </location>
</feature>
<evidence type="ECO:0000256" key="6">
    <source>
        <dbReference type="ARBA" id="ARBA00023136"/>
    </source>
</evidence>
<keyword evidence="2" id="KW-0813">Transport</keyword>
<feature type="transmembrane region" description="Helical" evidence="7">
    <location>
        <begin position="267"/>
        <end position="285"/>
    </location>
</feature>
<keyword evidence="6 7" id="KW-0472">Membrane</keyword>
<feature type="transmembrane region" description="Helical" evidence="7">
    <location>
        <begin position="79"/>
        <end position="98"/>
    </location>
</feature>
<dbReference type="Gene3D" id="1.20.1250.20">
    <property type="entry name" value="MFS general substrate transporter like domains"/>
    <property type="match status" value="2"/>
</dbReference>
<dbReference type="Pfam" id="PF07690">
    <property type="entry name" value="MFS_1"/>
    <property type="match status" value="1"/>
</dbReference>
<dbReference type="RefSeq" id="WP_018129069.1">
    <property type="nucleotide sequence ID" value="NZ_AQXI01000003.1"/>
</dbReference>
<dbReference type="InterPro" id="IPR020846">
    <property type="entry name" value="MFS_dom"/>
</dbReference>
<feature type="domain" description="Major facilitator superfamily (MFS) profile" evidence="8">
    <location>
        <begin position="17"/>
        <end position="408"/>
    </location>
</feature>
<comment type="subcellular location">
    <subcellularLocation>
        <location evidence="1">Cell membrane</location>
        <topology evidence="1">Multi-pass membrane protein</topology>
    </subcellularLocation>
</comment>
<dbReference type="PROSITE" id="PS50850">
    <property type="entry name" value="MFS"/>
    <property type="match status" value="1"/>
</dbReference>
<evidence type="ECO:0000256" key="1">
    <source>
        <dbReference type="ARBA" id="ARBA00004651"/>
    </source>
</evidence>
<evidence type="ECO:0000256" key="3">
    <source>
        <dbReference type="ARBA" id="ARBA00022475"/>
    </source>
</evidence>
<keyword evidence="3" id="KW-1003">Cell membrane</keyword>
<dbReference type="InterPro" id="IPR050171">
    <property type="entry name" value="MFS_Transporters"/>
</dbReference>
<dbReference type="EMBL" id="FRAN01000005">
    <property type="protein sequence ID" value="SHL22118.1"/>
    <property type="molecule type" value="Genomic_DNA"/>
</dbReference>
<dbReference type="PANTHER" id="PTHR23517:SF3">
    <property type="entry name" value="INTEGRAL MEMBRANE TRANSPORT PROTEIN"/>
    <property type="match status" value="1"/>
</dbReference>
<evidence type="ECO:0000256" key="7">
    <source>
        <dbReference type="SAM" id="Phobius"/>
    </source>
</evidence>
<evidence type="ECO:0000313" key="10">
    <source>
        <dbReference type="Proteomes" id="UP000184203"/>
    </source>
</evidence>
<proteinExistence type="predicted"/>
<feature type="transmembrane region" description="Helical" evidence="7">
    <location>
        <begin position="47"/>
        <end position="67"/>
    </location>
</feature>
<dbReference type="AlphaFoldDB" id="A0A1M6YV42"/>
<keyword evidence="10" id="KW-1185">Reference proteome</keyword>
<evidence type="ECO:0000256" key="5">
    <source>
        <dbReference type="ARBA" id="ARBA00022989"/>
    </source>
</evidence>
<dbReference type="SUPFAM" id="SSF103473">
    <property type="entry name" value="MFS general substrate transporter"/>
    <property type="match status" value="1"/>
</dbReference>
<feature type="transmembrane region" description="Helical" evidence="7">
    <location>
        <begin position="168"/>
        <end position="190"/>
    </location>
</feature>
<feature type="transmembrane region" description="Helical" evidence="7">
    <location>
        <begin position="355"/>
        <end position="376"/>
    </location>
</feature>
<dbReference type="Proteomes" id="UP000184203">
    <property type="component" value="Unassembled WGS sequence"/>
</dbReference>
<reference evidence="10" key="1">
    <citation type="submission" date="2016-11" db="EMBL/GenBank/DDBJ databases">
        <authorList>
            <person name="Varghese N."/>
            <person name="Submissions S."/>
        </authorList>
    </citation>
    <scope>NUCLEOTIDE SEQUENCE [LARGE SCALE GENOMIC DNA]</scope>
    <source>
        <strain evidence="10">DX253</strain>
    </source>
</reference>
<evidence type="ECO:0000256" key="4">
    <source>
        <dbReference type="ARBA" id="ARBA00022692"/>
    </source>
</evidence>
<keyword evidence="5 7" id="KW-1133">Transmembrane helix</keyword>